<dbReference type="GO" id="GO:0030149">
    <property type="term" value="P:sphingolipid catabolic process"/>
    <property type="evidence" value="ECO:0007669"/>
    <property type="project" value="TreeGrafter"/>
</dbReference>
<evidence type="ECO:0000313" key="2">
    <source>
        <dbReference type="EMBL" id="KAG2427549.1"/>
    </source>
</evidence>
<accession>A0A835SSP2</accession>
<dbReference type="GO" id="GO:0005783">
    <property type="term" value="C:endoplasmic reticulum"/>
    <property type="evidence" value="ECO:0007669"/>
    <property type="project" value="TreeGrafter"/>
</dbReference>
<dbReference type="PANTHER" id="PTHR12393">
    <property type="entry name" value="SPHINGOMYELIN PHOSPHODIESTERASE RELATED"/>
    <property type="match status" value="1"/>
</dbReference>
<dbReference type="GO" id="GO:0052712">
    <property type="term" value="F:inositol phosphosphingolipid phospholipase activity"/>
    <property type="evidence" value="ECO:0007669"/>
    <property type="project" value="TreeGrafter"/>
</dbReference>
<sequence length="636" mass="67838">MSGQEVPTDFLSRLSGELLRKVTSTLHPKDALSLLCTSKHAASSLRNEYSVFTSPPRKLGVKSDFSGLAFPEGLADLQLAPQPWPGAEFAALWGRPEPWRCLNRRERQQLLCLVASSLHAPSLDAALAHCGTVPIPAEAVASAAAAGDAAACERLGLIEGCWFDETLAWYAAAVRGHLHVCRWLAEHWQLWRNAVTRQQAGGVAARLRIPGRNVGAAAAFGGHVNVIEWLQAEKYIDGKNVEQPVLVATAAARGGHLPLLDAAVAEAAPAVKLCGFSCLRILRSVAYGCPLERQQQQQQQATPQTQPAAAAGVQQPAGGSRELSVAVKPGGGEGPKVKRLRCESRTVVAAASCERDGSNAPAQQQQQQQPGTSSGGEDRSSAAGGSGLPQEQQLGEQLTPVELQELLDRMARVATQRKHYRLLGWDLLWEQAAQQGCDLAQLRHLHEQHGAAICLDALAKGGSEEQLEWAVGVLRRQAATPSDAVGRVLTAPGTAAAAPAEPPRTATSSTVVFDFARFLHVLDSGNIAAATWLYRRGLVVSAHVPHMFYHVVSQLGRVASPVGGSQDISLRMLNVKLVTSWYCTVWSTARRRVLAEVRDMVVARGPAAVPGHVRWLVEMVAAADAALVAGLAQGRS</sequence>
<dbReference type="GO" id="GO:0071944">
    <property type="term" value="C:cell periphery"/>
    <property type="evidence" value="ECO:0007669"/>
    <property type="project" value="TreeGrafter"/>
</dbReference>
<comment type="caution">
    <text evidence="2">The sequence shown here is derived from an EMBL/GenBank/DDBJ whole genome shotgun (WGS) entry which is preliminary data.</text>
</comment>
<reference evidence="2" key="1">
    <citation type="journal article" date="2020" name="bioRxiv">
        <title>Comparative genomics of Chlamydomonas.</title>
        <authorList>
            <person name="Craig R.J."/>
            <person name="Hasan A.R."/>
            <person name="Ness R.W."/>
            <person name="Keightley P.D."/>
        </authorList>
    </citation>
    <scope>NUCLEOTIDE SEQUENCE</scope>
    <source>
        <strain evidence="2">SAG 7.73</strain>
    </source>
</reference>
<dbReference type="GO" id="GO:0046513">
    <property type="term" value="P:ceramide biosynthetic process"/>
    <property type="evidence" value="ECO:0007669"/>
    <property type="project" value="TreeGrafter"/>
</dbReference>
<evidence type="ECO:0000313" key="3">
    <source>
        <dbReference type="Proteomes" id="UP000650467"/>
    </source>
</evidence>
<dbReference type="GO" id="GO:0016020">
    <property type="term" value="C:membrane"/>
    <property type="evidence" value="ECO:0007669"/>
    <property type="project" value="TreeGrafter"/>
</dbReference>
<keyword evidence="3" id="KW-1185">Reference proteome</keyword>
<feature type="compositionally biased region" description="Low complexity" evidence="1">
    <location>
        <begin position="298"/>
        <end position="319"/>
    </location>
</feature>
<dbReference type="PANTHER" id="PTHR12393:SF6">
    <property type="entry name" value="SPHINGOMYELIN PHOSPHODIESTERASE 2"/>
    <property type="match status" value="1"/>
</dbReference>
<evidence type="ECO:0000256" key="1">
    <source>
        <dbReference type="SAM" id="MobiDB-lite"/>
    </source>
</evidence>
<dbReference type="EMBL" id="JAEHOC010000039">
    <property type="protein sequence ID" value="KAG2427549.1"/>
    <property type="molecule type" value="Genomic_DNA"/>
</dbReference>
<organism evidence="2 3">
    <name type="scientific">Chlamydomonas incerta</name>
    <dbReference type="NCBI Taxonomy" id="51695"/>
    <lineage>
        <taxon>Eukaryota</taxon>
        <taxon>Viridiplantae</taxon>
        <taxon>Chlorophyta</taxon>
        <taxon>core chlorophytes</taxon>
        <taxon>Chlorophyceae</taxon>
        <taxon>CS clade</taxon>
        <taxon>Chlamydomonadales</taxon>
        <taxon>Chlamydomonadaceae</taxon>
        <taxon>Chlamydomonas</taxon>
    </lineage>
</organism>
<feature type="region of interest" description="Disordered" evidence="1">
    <location>
        <begin position="353"/>
        <end position="394"/>
    </location>
</feature>
<dbReference type="Proteomes" id="UP000650467">
    <property type="component" value="Unassembled WGS sequence"/>
</dbReference>
<gene>
    <name evidence="2" type="ORF">HXX76_012203</name>
</gene>
<proteinExistence type="predicted"/>
<dbReference type="AlphaFoldDB" id="A0A835SSP2"/>
<feature type="region of interest" description="Disordered" evidence="1">
    <location>
        <begin position="298"/>
        <end position="339"/>
    </location>
</feature>
<name>A0A835SSP2_CHLIN</name>
<protein>
    <submittedName>
        <fullName evidence="2">Uncharacterized protein</fullName>
    </submittedName>
</protein>